<dbReference type="Proteomes" id="UP000515211">
    <property type="component" value="Chromosome 9"/>
</dbReference>
<name>A0A6P4C6N3_ARADU</name>
<dbReference type="SUPFAM" id="SSF56672">
    <property type="entry name" value="DNA/RNA polymerases"/>
    <property type="match status" value="1"/>
</dbReference>
<dbReference type="CDD" id="cd09272">
    <property type="entry name" value="RNase_HI_RT_Ty1"/>
    <property type="match status" value="1"/>
</dbReference>
<sequence>MDYPTKLAKDLAPAFSDVSTFRRLIGRLVYLTTTRPDIFVRGRKLSHCLDCPTTAHYSAALRILKYLKNTPASGLFFSASSDLLPSGYSNADWAVCLDSRRSVSGYCFYIGTSLISWKSKKQTIVARSSSAVEYRVLALATCEARWISFILADLHVPITKSINLM</sequence>
<gene>
    <name evidence="2" type="primary">LOC107466828</name>
</gene>
<keyword evidence="1" id="KW-1185">Reference proteome</keyword>
<dbReference type="PANTHER" id="PTHR11439:SF454">
    <property type="match status" value="1"/>
</dbReference>
<evidence type="ECO:0000313" key="1">
    <source>
        <dbReference type="Proteomes" id="UP000515211"/>
    </source>
</evidence>
<organism evidence="1 2">
    <name type="scientific">Arachis duranensis</name>
    <name type="common">Wild peanut</name>
    <dbReference type="NCBI Taxonomy" id="130453"/>
    <lineage>
        <taxon>Eukaryota</taxon>
        <taxon>Viridiplantae</taxon>
        <taxon>Streptophyta</taxon>
        <taxon>Embryophyta</taxon>
        <taxon>Tracheophyta</taxon>
        <taxon>Spermatophyta</taxon>
        <taxon>Magnoliopsida</taxon>
        <taxon>eudicotyledons</taxon>
        <taxon>Gunneridae</taxon>
        <taxon>Pentapetalae</taxon>
        <taxon>rosids</taxon>
        <taxon>fabids</taxon>
        <taxon>Fabales</taxon>
        <taxon>Fabaceae</taxon>
        <taxon>Papilionoideae</taxon>
        <taxon>50 kb inversion clade</taxon>
        <taxon>dalbergioids sensu lato</taxon>
        <taxon>Dalbergieae</taxon>
        <taxon>Pterocarpus clade</taxon>
        <taxon>Arachis</taxon>
    </lineage>
</organism>
<protein>
    <submittedName>
        <fullName evidence="2">Secreted RxLR effector protein 161-like</fullName>
    </submittedName>
</protein>
<evidence type="ECO:0000313" key="2">
    <source>
        <dbReference type="RefSeq" id="XP_015941322.1"/>
    </source>
</evidence>
<dbReference type="PANTHER" id="PTHR11439">
    <property type="entry name" value="GAG-POL-RELATED RETROTRANSPOSON"/>
    <property type="match status" value="1"/>
</dbReference>
<reference evidence="2" key="2">
    <citation type="submission" date="2025-08" db="UniProtKB">
        <authorList>
            <consortium name="RefSeq"/>
        </authorList>
    </citation>
    <scope>IDENTIFICATION</scope>
    <source>
        <tissue evidence="2">Whole plant</tissue>
    </source>
</reference>
<dbReference type="InterPro" id="IPR043502">
    <property type="entry name" value="DNA/RNA_pol_sf"/>
</dbReference>
<accession>A0A6P4C6N3</accession>
<dbReference type="AlphaFoldDB" id="A0A6P4C6N3"/>
<reference evidence="1" key="1">
    <citation type="journal article" date="2016" name="Nat. Genet.">
        <title>The genome sequences of Arachis duranensis and Arachis ipaensis, the diploid ancestors of cultivated peanut.</title>
        <authorList>
            <person name="Bertioli D.J."/>
            <person name="Cannon S.B."/>
            <person name="Froenicke L."/>
            <person name="Huang G."/>
            <person name="Farmer A.D."/>
            <person name="Cannon E.K."/>
            <person name="Liu X."/>
            <person name="Gao D."/>
            <person name="Clevenger J."/>
            <person name="Dash S."/>
            <person name="Ren L."/>
            <person name="Moretzsohn M.C."/>
            <person name="Shirasawa K."/>
            <person name="Huang W."/>
            <person name="Vidigal B."/>
            <person name="Abernathy B."/>
            <person name="Chu Y."/>
            <person name="Niederhuth C.E."/>
            <person name="Umale P."/>
            <person name="Araujo A.C."/>
            <person name="Kozik A."/>
            <person name="Kim K.D."/>
            <person name="Burow M.D."/>
            <person name="Varshney R.K."/>
            <person name="Wang X."/>
            <person name="Zhang X."/>
            <person name="Barkley N."/>
            <person name="Guimaraes P.M."/>
            <person name="Isobe S."/>
            <person name="Guo B."/>
            <person name="Liao B."/>
            <person name="Stalker H.T."/>
            <person name="Schmitz R.J."/>
            <person name="Scheffler B.E."/>
            <person name="Leal-Bertioli S.C."/>
            <person name="Xun X."/>
            <person name="Jackson S.A."/>
            <person name="Michelmore R."/>
            <person name="Ozias-Akins P."/>
        </authorList>
    </citation>
    <scope>NUCLEOTIDE SEQUENCE [LARGE SCALE GENOMIC DNA]</scope>
    <source>
        <strain evidence="1">cv. V14167</strain>
    </source>
</reference>
<proteinExistence type="predicted"/>
<dbReference type="GeneID" id="107466828"/>
<dbReference type="KEGG" id="adu:107466828"/>
<dbReference type="RefSeq" id="XP_015941322.1">
    <property type="nucleotide sequence ID" value="XM_016085836.1"/>
</dbReference>